<organism evidence="1 2">
    <name type="scientific">Xaviernesmea rhizosphaerae</name>
    <dbReference type="NCBI Taxonomy" id="1672749"/>
    <lineage>
        <taxon>Bacteria</taxon>
        <taxon>Pseudomonadati</taxon>
        <taxon>Pseudomonadota</taxon>
        <taxon>Alphaproteobacteria</taxon>
        <taxon>Hyphomicrobiales</taxon>
        <taxon>Rhizobiaceae</taxon>
        <taxon>Rhizobium/Agrobacterium group</taxon>
        <taxon>Xaviernesmea</taxon>
    </lineage>
</organism>
<dbReference type="Proteomes" id="UP000186143">
    <property type="component" value="Unassembled WGS sequence"/>
</dbReference>
<proteinExistence type="predicted"/>
<dbReference type="EMBL" id="MKIO01000022">
    <property type="protein sequence ID" value="OLP56257.1"/>
    <property type="molecule type" value="Genomic_DNA"/>
</dbReference>
<dbReference type="AlphaFoldDB" id="A0A1Q9ALS6"/>
<sequence>MTAENGITSQHDNGDEIMALGRMVSFACQRSKVLELGMSTYFLEMALLSLVTDIEQRARVSPNVEPAGMVADISEFH</sequence>
<protein>
    <submittedName>
        <fullName evidence="1">Uncharacterized protein</fullName>
    </submittedName>
</protein>
<gene>
    <name evidence="1" type="ORF">BJF92_15255</name>
</gene>
<accession>A0A1Q9ALS6</accession>
<evidence type="ECO:0000313" key="2">
    <source>
        <dbReference type="Proteomes" id="UP000186143"/>
    </source>
</evidence>
<comment type="caution">
    <text evidence="1">The sequence shown here is derived from an EMBL/GenBank/DDBJ whole genome shotgun (WGS) entry which is preliminary data.</text>
</comment>
<dbReference type="RefSeq" id="WP_075633977.1">
    <property type="nucleotide sequence ID" value="NZ_MKIO01000022.1"/>
</dbReference>
<evidence type="ECO:0000313" key="1">
    <source>
        <dbReference type="EMBL" id="OLP56257.1"/>
    </source>
</evidence>
<name>A0A1Q9ALS6_9HYPH</name>
<reference evidence="1 2" key="1">
    <citation type="submission" date="2016-09" db="EMBL/GenBank/DDBJ databases">
        <title>Rhizobium sp. nov., a novel species isolated from the rice rhizosphere.</title>
        <authorList>
            <person name="Zhao J."/>
            <person name="Zhang X."/>
        </authorList>
    </citation>
    <scope>NUCLEOTIDE SEQUENCE [LARGE SCALE GENOMIC DNA]</scope>
    <source>
        <strain evidence="1 2">MH17</strain>
    </source>
</reference>
<dbReference type="OrthoDB" id="8403876at2"/>